<name>A0AA38UGJ5_9AGAR</name>
<dbReference type="Pfam" id="PF01738">
    <property type="entry name" value="DLH"/>
    <property type="match status" value="1"/>
</dbReference>
<proteinExistence type="predicted"/>
<dbReference type="InterPro" id="IPR029058">
    <property type="entry name" value="AB_hydrolase_fold"/>
</dbReference>
<dbReference type="EMBL" id="MU806081">
    <property type="protein sequence ID" value="KAJ3840375.1"/>
    <property type="molecule type" value="Genomic_DNA"/>
</dbReference>
<gene>
    <name evidence="2" type="ORF">F5878DRAFT_613293</name>
</gene>
<dbReference type="AlphaFoldDB" id="A0AA38UGJ5"/>
<accession>A0AA38UGJ5</accession>
<dbReference type="PANTHER" id="PTHR17630:SF44">
    <property type="entry name" value="PROTEIN AIM2"/>
    <property type="match status" value="1"/>
</dbReference>
<dbReference type="SUPFAM" id="SSF53474">
    <property type="entry name" value="alpha/beta-Hydrolases"/>
    <property type="match status" value="1"/>
</dbReference>
<evidence type="ECO:0000313" key="3">
    <source>
        <dbReference type="Proteomes" id="UP001163846"/>
    </source>
</evidence>
<keyword evidence="2" id="KW-0378">Hydrolase</keyword>
<dbReference type="Gene3D" id="3.40.50.1820">
    <property type="entry name" value="alpha/beta hydrolase"/>
    <property type="match status" value="1"/>
</dbReference>
<reference evidence="2" key="1">
    <citation type="submission" date="2022-08" db="EMBL/GenBank/DDBJ databases">
        <authorList>
            <consortium name="DOE Joint Genome Institute"/>
            <person name="Min B."/>
            <person name="Riley R."/>
            <person name="Sierra-Patev S."/>
            <person name="Naranjo-Ortiz M."/>
            <person name="Looney B."/>
            <person name="Konkel Z."/>
            <person name="Slot J.C."/>
            <person name="Sakamoto Y."/>
            <person name="Steenwyk J.L."/>
            <person name="Rokas A."/>
            <person name="Carro J."/>
            <person name="Camarero S."/>
            <person name="Ferreira P."/>
            <person name="Molpeceres G."/>
            <person name="Ruiz-Duenas F.J."/>
            <person name="Serrano A."/>
            <person name="Henrissat B."/>
            <person name="Drula E."/>
            <person name="Hughes K.W."/>
            <person name="Mata J.L."/>
            <person name="Ishikawa N.K."/>
            <person name="Vargas-Isla R."/>
            <person name="Ushijima S."/>
            <person name="Smith C.A."/>
            <person name="Ahrendt S."/>
            <person name="Andreopoulos W."/>
            <person name="He G."/>
            <person name="Labutti K."/>
            <person name="Lipzen A."/>
            <person name="Ng V."/>
            <person name="Sandor L."/>
            <person name="Barry K."/>
            <person name="Martinez A.T."/>
            <person name="Xiao Y."/>
            <person name="Gibbons J.G."/>
            <person name="Terashima K."/>
            <person name="Hibbett D.S."/>
            <person name="Grigoriev I.V."/>
        </authorList>
    </citation>
    <scope>NUCLEOTIDE SEQUENCE</scope>
    <source>
        <strain evidence="2">TFB9207</strain>
    </source>
</reference>
<sequence length="251" mass="27279">MSLCEHCVQGVLHEGESTGQFQIINDINTYVATPSQADYPKYKVLLYLTDIFGPQLVNNRLLADAYAANGIRTVVPDIFHGDPAPADALKPGSTWDLMSWIKAHGASSARPAIDKVIEGLKNEGVTTFGVVGYCFGARFAFDLAFEGIPKVVAIAHPSLVNVDEDLKKYLNTSTAPLLINSCSIDPKFPAEAQALADSLFGDGKFAPGYKRAHWEGCTHGFAVRGDVSNPQVKKGKEGAFKVTVEWMRKYL</sequence>
<evidence type="ECO:0000313" key="2">
    <source>
        <dbReference type="EMBL" id="KAJ3840375.1"/>
    </source>
</evidence>
<comment type="caution">
    <text evidence="2">The sequence shown here is derived from an EMBL/GenBank/DDBJ whole genome shotgun (WGS) entry which is preliminary data.</text>
</comment>
<dbReference type="PANTHER" id="PTHR17630">
    <property type="entry name" value="DIENELACTONE HYDROLASE"/>
    <property type="match status" value="1"/>
</dbReference>
<protein>
    <submittedName>
        <fullName evidence="2">Alpha/Beta hydrolase protein</fullName>
    </submittedName>
</protein>
<dbReference type="GO" id="GO:0016787">
    <property type="term" value="F:hydrolase activity"/>
    <property type="evidence" value="ECO:0007669"/>
    <property type="project" value="UniProtKB-KW"/>
</dbReference>
<dbReference type="Proteomes" id="UP001163846">
    <property type="component" value="Unassembled WGS sequence"/>
</dbReference>
<organism evidence="2 3">
    <name type="scientific">Lentinula raphanica</name>
    <dbReference type="NCBI Taxonomy" id="153919"/>
    <lineage>
        <taxon>Eukaryota</taxon>
        <taxon>Fungi</taxon>
        <taxon>Dikarya</taxon>
        <taxon>Basidiomycota</taxon>
        <taxon>Agaricomycotina</taxon>
        <taxon>Agaricomycetes</taxon>
        <taxon>Agaricomycetidae</taxon>
        <taxon>Agaricales</taxon>
        <taxon>Marasmiineae</taxon>
        <taxon>Omphalotaceae</taxon>
        <taxon>Lentinula</taxon>
    </lineage>
</organism>
<evidence type="ECO:0000259" key="1">
    <source>
        <dbReference type="Pfam" id="PF01738"/>
    </source>
</evidence>
<dbReference type="InterPro" id="IPR002925">
    <property type="entry name" value="Dienelactn_hydro"/>
</dbReference>
<keyword evidence="3" id="KW-1185">Reference proteome</keyword>
<feature type="domain" description="Dienelactone hydrolase" evidence="1">
    <location>
        <begin position="27"/>
        <end position="251"/>
    </location>
</feature>